<proteinExistence type="predicted"/>
<dbReference type="Proteomes" id="UP000224460">
    <property type="component" value="Unassembled WGS sequence"/>
</dbReference>
<gene>
    <name evidence="1" type="ORF">CS063_17080</name>
</gene>
<evidence type="ECO:0000313" key="1">
    <source>
        <dbReference type="EMBL" id="PHV69202.1"/>
    </source>
</evidence>
<reference evidence="1" key="1">
    <citation type="submission" date="2017-10" db="EMBL/GenBank/DDBJ databases">
        <title>Genome sequence of cellulolytic Lachnospiraceae bacterium XHS1971 isolated from hotspring sediment.</title>
        <authorList>
            <person name="Vasudevan G."/>
            <person name="Joshi A.J."/>
            <person name="Hivarkar S."/>
            <person name="Lanjekar V.B."/>
            <person name="Dhakephalkar P.K."/>
            <person name="Dagar S."/>
        </authorList>
    </citation>
    <scope>NUCLEOTIDE SEQUENCE</scope>
    <source>
        <strain evidence="1">XHS1971</strain>
    </source>
</reference>
<keyword evidence="2" id="KW-1185">Reference proteome</keyword>
<dbReference type="EMBL" id="PEDL01000043">
    <property type="protein sequence ID" value="PHV69202.1"/>
    <property type="molecule type" value="Genomic_DNA"/>
</dbReference>
<sequence>MKWVIYTIGHSNYTMEDFVSRIKVYGIEYVADIRGTPYSKYNKQYDKNVIGANLMEHGIKYVYMGKEFAAQRSNRSLYLPEGYADFEQVRTDSDFLNGVERLKKGLEKGYHIVLMGARQNPVECHRYALVGRWLITYGFEVRHILHKGGIATQGQLEEALKERYYEEQDQLMLNIHTGETLSKEEEIREGYRRANKFIGYRVERLK</sequence>
<organism evidence="1 2">
    <name type="scientific">Sporanaerobium hydrogeniformans</name>
    <dbReference type="NCBI Taxonomy" id="3072179"/>
    <lineage>
        <taxon>Bacteria</taxon>
        <taxon>Bacillati</taxon>
        <taxon>Bacillota</taxon>
        <taxon>Clostridia</taxon>
        <taxon>Lachnospirales</taxon>
        <taxon>Lachnospiraceae</taxon>
        <taxon>Sporanaerobium</taxon>
    </lineage>
</organism>
<accession>A0AC61D9C7</accession>
<evidence type="ECO:0000313" key="2">
    <source>
        <dbReference type="Proteomes" id="UP000224460"/>
    </source>
</evidence>
<name>A0AC61D9C7_9FIRM</name>
<comment type="caution">
    <text evidence="1">The sequence shown here is derived from an EMBL/GenBank/DDBJ whole genome shotgun (WGS) entry which is preliminary data.</text>
</comment>
<protein>
    <submittedName>
        <fullName evidence="1">Uncharacterized protein</fullName>
    </submittedName>
</protein>